<keyword evidence="7" id="KW-1185">Reference proteome</keyword>
<dbReference type="Pfam" id="PF16859">
    <property type="entry name" value="TetR_C_11"/>
    <property type="match status" value="1"/>
</dbReference>
<sequence length="179" mass="20097">MLAVALKLIAQRGIDGLSVDAIAETSGVSKATIYKHWESKEALCLEAISHLQSRLPVLESGDTRACLIEFLRHLAKDPRPRVLMNIMPKVFGHASRNPAFLKAWAERIEQPRRTRLEQLIRRAIAARELRGDVDLNLALHLLLGPILYHRMMHTRLPPDMPERVVEAFWKAYAPGGGAA</sequence>
<dbReference type="InterPro" id="IPR001647">
    <property type="entry name" value="HTH_TetR"/>
</dbReference>
<evidence type="ECO:0000313" key="6">
    <source>
        <dbReference type="EMBL" id="MBA0087959.1"/>
    </source>
</evidence>
<dbReference type="PANTHER" id="PTHR30055:SF148">
    <property type="entry name" value="TETR-FAMILY TRANSCRIPTIONAL REGULATOR"/>
    <property type="match status" value="1"/>
</dbReference>
<dbReference type="InterPro" id="IPR050109">
    <property type="entry name" value="HTH-type_TetR-like_transc_reg"/>
</dbReference>
<feature type="domain" description="HTH tetR-type" evidence="5">
    <location>
        <begin position="1"/>
        <end position="55"/>
    </location>
</feature>
<dbReference type="Pfam" id="PF00440">
    <property type="entry name" value="TetR_N"/>
    <property type="match status" value="1"/>
</dbReference>
<dbReference type="InterPro" id="IPR011075">
    <property type="entry name" value="TetR_C"/>
</dbReference>
<accession>A0A7V8SZA2</accession>
<dbReference type="EMBL" id="JACDQQ010002267">
    <property type="protein sequence ID" value="MBA0087959.1"/>
    <property type="molecule type" value="Genomic_DNA"/>
</dbReference>
<dbReference type="InterPro" id="IPR023772">
    <property type="entry name" value="DNA-bd_HTH_TetR-type_CS"/>
</dbReference>
<dbReference type="AlphaFoldDB" id="A0A7V8SZA2"/>
<keyword evidence="3" id="KW-0804">Transcription</keyword>
<dbReference type="InterPro" id="IPR009057">
    <property type="entry name" value="Homeodomain-like_sf"/>
</dbReference>
<dbReference type="SUPFAM" id="SSF46689">
    <property type="entry name" value="Homeodomain-like"/>
    <property type="match status" value="1"/>
</dbReference>
<dbReference type="SUPFAM" id="SSF48498">
    <property type="entry name" value="Tetracyclin repressor-like, C-terminal domain"/>
    <property type="match status" value="1"/>
</dbReference>
<evidence type="ECO:0000256" key="4">
    <source>
        <dbReference type="PROSITE-ProRule" id="PRU00335"/>
    </source>
</evidence>
<feature type="DNA-binding region" description="H-T-H motif" evidence="4">
    <location>
        <begin position="18"/>
        <end position="37"/>
    </location>
</feature>
<dbReference type="PROSITE" id="PS50977">
    <property type="entry name" value="HTH_TETR_2"/>
    <property type="match status" value="1"/>
</dbReference>
<evidence type="ECO:0000256" key="2">
    <source>
        <dbReference type="ARBA" id="ARBA00023125"/>
    </source>
</evidence>
<dbReference type="PANTHER" id="PTHR30055">
    <property type="entry name" value="HTH-TYPE TRANSCRIPTIONAL REGULATOR RUTR"/>
    <property type="match status" value="1"/>
</dbReference>
<dbReference type="PROSITE" id="PS01081">
    <property type="entry name" value="HTH_TETR_1"/>
    <property type="match status" value="1"/>
</dbReference>
<proteinExistence type="predicted"/>
<dbReference type="PRINTS" id="PR00455">
    <property type="entry name" value="HTHTETR"/>
</dbReference>
<dbReference type="Gene3D" id="1.10.357.10">
    <property type="entry name" value="Tetracycline Repressor, domain 2"/>
    <property type="match status" value="1"/>
</dbReference>
<dbReference type="Proteomes" id="UP000567293">
    <property type="component" value="Unassembled WGS sequence"/>
</dbReference>
<evidence type="ECO:0000313" key="7">
    <source>
        <dbReference type="Proteomes" id="UP000567293"/>
    </source>
</evidence>
<evidence type="ECO:0000259" key="5">
    <source>
        <dbReference type="PROSITE" id="PS50977"/>
    </source>
</evidence>
<dbReference type="Gene3D" id="1.10.10.60">
    <property type="entry name" value="Homeodomain-like"/>
    <property type="match status" value="1"/>
</dbReference>
<evidence type="ECO:0000256" key="3">
    <source>
        <dbReference type="ARBA" id="ARBA00023163"/>
    </source>
</evidence>
<protein>
    <submittedName>
        <fullName evidence="6">TetR/AcrR family transcriptional regulator</fullName>
    </submittedName>
</protein>
<reference evidence="6" key="1">
    <citation type="submission" date="2020-06" db="EMBL/GenBank/DDBJ databases">
        <title>Legume-microbial interactions unlock mineral nutrients during tropical forest succession.</title>
        <authorList>
            <person name="Epihov D.Z."/>
        </authorList>
    </citation>
    <scope>NUCLEOTIDE SEQUENCE [LARGE SCALE GENOMIC DNA]</scope>
    <source>
        <strain evidence="6">Pan2503</strain>
    </source>
</reference>
<evidence type="ECO:0000256" key="1">
    <source>
        <dbReference type="ARBA" id="ARBA00023015"/>
    </source>
</evidence>
<dbReference type="GO" id="GO:0000976">
    <property type="term" value="F:transcription cis-regulatory region binding"/>
    <property type="evidence" value="ECO:0007669"/>
    <property type="project" value="TreeGrafter"/>
</dbReference>
<name>A0A7V8SZA2_9BACT</name>
<comment type="caution">
    <text evidence="6">The sequence shown here is derived from an EMBL/GenBank/DDBJ whole genome shotgun (WGS) entry which is preliminary data.</text>
</comment>
<keyword evidence="1" id="KW-0805">Transcription regulation</keyword>
<keyword evidence="2 4" id="KW-0238">DNA-binding</keyword>
<gene>
    <name evidence="6" type="ORF">HRJ53_23480</name>
</gene>
<organism evidence="6 7">
    <name type="scientific">Candidatus Acidiferrum panamense</name>
    <dbReference type="NCBI Taxonomy" id="2741543"/>
    <lineage>
        <taxon>Bacteria</taxon>
        <taxon>Pseudomonadati</taxon>
        <taxon>Acidobacteriota</taxon>
        <taxon>Terriglobia</taxon>
        <taxon>Candidatus Acidiferrales</taxon>
        <taxon>Candidatus Acidiferrum</taxon>
    </lineage>
</organism>
<dbReference type="InterPro" id="IPR036271">
    <property type="entry name" value="Tet_transcr_reg_TetR-rel_C_sf"/>
</dbReference>
<dbReference type="GO" id="GO:0003700">
    <property type="term" value="F:DNA-binding transcription factor activity"/>
    <property type="evidence" value="ECO:0007669"/>
    <property type="project" value="TreeGrafter"/>
</dbReference>